<gene>
    <name evidence="3" type="ORF">SCULI_v1c10290</name>
</gene>
<sequence>MKYENAKLLVEKINEYQNIIIAKHIAPDWDAQGSALGLKEIIVNNFKNKNVYVVGNKLMSAGLFEDEQVLTEDIIKESLMITVDVANFERIDFSFKDNVKEIFKIDHHPNVDDYADNSIVDVASIACTQTVVSICEQNNWKISKEAATYLYYGLITDSGRFLFRKTNEITFKTAIKLIECGVDINEVYENLYSQPLVVAKWKNRAFNKAKFVEGYPIAYIEIKDEDWQDLSLTEEEVKLSLGTLSGIQEILIWFIAYESKVHDAVKVSMRSRQYEVNKVAAVYSGGGHMYAAGAKVKDFKDVDNLVNDLKKLVDNNL</sequence>
<dbReference type="Pfam" id="PF01368">
    <property type="entry name" value="DHH"/>
    <property type="match status" value="1"/>
</dbReference>
<evidence type="ECO:0000259" key="1">
    <source>
        <dbReference type="Pfam" id="PF01368"/>
    </source>
</evidence>
<accession>W6AI37</accession>
<protein>
    <submittedName>
        <fullName evidence="3">DHH family protein</fullName>
    </submittedName>
</protein>
<dbReference type="RefSeq" id="WP_025363591.1">
    <property type="nucleotide sequence ID" value="NZ_CP006681.1"/>
</dbReference>
<dbReference type="eggNOG" id="COG0618">
    <property type="taxonomic scope" value="Bacteria"/>
</dbReference>
<dbReference type="InterPro" id="IPR001667">
    <property type="entry name" value="DDH_dom"/>
</dbReference>
<dbReference type="Proteomes" id="UP000019267">
    <property type="component" value="Chromosome"/>
</dbReference>
<reference evidence="3 4" key="1">
    <citation type="journal article" date="2014" name="Genome Biol. Evol.">
        <title>Molecular evolution of the substrate utilization strategies and putative virulence factors in mosquito-associated Spiroplasma species.</title>
        <authorList>
            <person name="Chang T.H."/>
            <person name="Lo W.S."/>
            <person name="Ku C."/>
            <person name="Chen L.L."/>
            <person name="Kuo C.H."/>
        </authorList>
    </citation>
    <scope>NUCLEOTIDE SEQUENCE [LARGE SCALE GENOMIC DNA]</scope>
    <source>
        <strain evidence="3">AES-1</strain>
    </source>
</reference>
<dbReference type="SUPFAM" id="SSF64182">
    <property type="entry name" value="DHH phosphoesterases"/>
    <property type="match status" value="1"/>
</dbReference>
<feature type="domain" description="DHHA1" evidence="2">
    <location>
        <begin position="232"/>
        <end position="313"/>
    </location>
</feature>
<name>W6AI37_9MOLU</name>
<evidence type="ECO:0000259" key="2">
    <source>
        <dbReference type="Pfam" id="PF02272"/>
    </source>
</evidence>
<evidence type="ECO:0000313" key="3">
    <source>
        <dbReference type="EMBL" id="AHI53369.1"/>
    </source>
</evidence>
<dbReference type="GO" id="GO:0003676">
    <property type="term" value="F:nucleic acid binding"/>
    <property type="evidence" value="ECO:0007669"/>
    <property type="project" value="InterPro"/>
</dbReference>
<dbReference type="AlphaFoldDB" id="W6AI37"/>
<dbReference type="Gene3D" id="3.10.310.30">
    <property type="match status" value="1"/>
</dbReference>
<evidence type="ECO:0000313" key="4">
    <source>
        <dbReference type="Proteomes" id="UP000019267"/>
    </source>
</evidence>
<dbReference type="PANTHER" id="PTHR47618:SF1">
    <property type="entry name" value="BIFUNCTIONAL OLIGORIBONUCLEASE AND PAP PHOSPHATASE NRNA"/>
    <property type="match status" value="1"/>
</dbReference>
<dbReference type="Pfam" id="PF02272">
    <property type="entry name" value="DHHA1"/>
    <property type="match status" value="1"/>
</dbReference>
<keyword evidence="4" id="KW-1185">Reference proteome</keyword>
<dbReference type="Gene3D" id="3.90.1640.10">
    <property type="entry name" value="inorganic pyrophosphatase (n-terminal core)"/>
    <property type="match status" value="1"/>
</dbReference>
<dbReference type="KEGG" id="scq:SCULI_v1c10290"/>
<dbReference type="InterPro" id="IPR051319">
    <property type="entry name" value="Oligoribo/pAp-PDE_c-di-AMP_PDE"/>
</dbReference>
<dbReference type="InterPro" id="IPR038763">
    <property type="entry name" value="DHH_sf"/>
</dbReference>
<feature type="domain" description="DDH" evidence="1">
    <location>
        <begin position="18"/>
        <end position="153"/>
    </location>
</feature>
<dbReference type="HOGENOM" id="CLU_039720_1_0_14"/>
<dbReference type="PATRIC" id="fig|1276246.3.peg.1025"/>
<dbReference type="EMBL" id="CP006681">
    <property type="protein sequence ID" value="AHI53369.1"/>
    <property type="molecule type" value="Genomic_DNA"/>
</dbReference>
<proteinExistence type="predicted"/>
<dbReference type="STRING" id="1276246.SCULI_v1c10290"/>
<dbReference type="InterPro" id="IPR003156">
    <property type="entry name" value="DHHA1_dom"/>
</dbReference>
<dbReference type="PANTHER" id="PTHR47618">
    <property type="entry name" value="BIFUNCTIONAL OLIGORIBONUCLEASE AND PAP PHOSPHATASE NRNA"/>
    <property type="match status" value="1"/>
</dbReference>
<dbReference type="OrthoDB" id="9803668at2"/>
<organism evidence="3 4">
    <name type="scientific">Spiroplasma culicicola AES-1</name>
    <dbReference type="NCBI Taxonomy" id="1276246"/>
    <lineage>
        <taxon>Bacteria</taxon>
        <taxon>Bacillati</taxon>
        <taxon>Mycoplasmatota</taxon>
        <taxon>Mollicutes</taxon>
        <taxon>Entomoplasmatales</taxon>
        <taxon>Spiroplasmataceae</taxon>
        <taxon>Spiroplasma</taxon>
    </lineage>
</organism>